<reference evidence="3 4" key="1">
    <citation type="journal article" date="2019" name="Int. J. Syst. Evol. Microbiol.">
        <title>The Global Catalogue of Microorganisms (GCM) 10K type strain sequencing project: providing services to taxonomists for standard genome sequencing and annotation.</title>
        <authorList>
            <consortium name="The Broad Institute Genomics Platform"/>
            <consortium name="The Broad Institute Genome Sequencing Center for Infectious Disease"/>
            <person name="Wu L."/>
            <person name="Ma J."/>
        </authorList>
    </citation>
    <scope>NUCLEOTIDE SEQUENCE [LARGE SCALE GENOMIC DNA]</scope>
    <source>
        <strain evidence="3 4">JCM 16378</strain>
    </source>
</reference>
<dbReference type="Pfam" id="PF01206">
    <property type="entry name" value="TusA"/>
    <property type="match status" value="1"/>
</dbReference>
<dbReference type="SUPFAM" id="SSF64307">
    <property type="entry name" value="SirA-like"/>
    <property type="match status" value="1"/>
</dbReference>
<comment type="caution">
    <text evidence="3">The sequence shown here is derived from an EMBL/GenBank/DDBJ whole genome shotgun (WGS) entry which is preliminary data.</text>
</comment>
<name>A0ABN3UFR4_9MICO</name>
<dbReference type="PROSITE" id="PS01148">
    <property type="entry name" value="UPF0033"/>
    <property type="match status" value="1"/>
</dbReference>
<dbReference type="InterPro" id="IPR036868">
    <property type="entry name" value="TusA-like_sf"/>
</dbReference>
<dbReference type="RefSeq" id="WP_344190247.1">
    <property type="nucleotide sequence ID" value="NZ_BAAARN010000001.1"/>
</dbReference>
<accession>A0ABN3UFR4</accession>
<comment type="similarity">
    <text evidence="1">Belongs to the sulfur carrier protein TusA family.</text>
</comment>
<dbReference type="Gene3D" id="3.30.110.40">
    <property type="entry name" value="TusA-like domain"/>
    <property type="match status" value="1"/>
</dbReference>
<dbReference type="CDD" id="cd00291">
    <property type="entry name" value="SirA_YedF_YeeD"/>
    <property type="match status" value="1"/>
</dbReference>
<feature type="domain" description="UPF0033" evidence="2">
    <location>
        <begin position="23"/>
        <end position="47"/>
    </location>
</feature>
<dbReference type="PANTHER" id="PTHR33279">
    <property type="entry name" value="SULFUR CARRIER PROTEIN YEDF-RELATED"/>
    <property type="match status" value="1"/>
</dbReference>
<keyword evidence="4" id="KW-1185">Reference proteome</keyword>
<evidence type="ECO:0000256" key="1">
    <source>
        <dbReference type="ARBA" id="ARBA00008984"/>
    </source>
</evidence>
<gene>
    <name evidence="3" type="ORF">GCM10009867_06850</name>
</gene>
<dbReference type="EMBL" id="BAAARN010000001">
    <property type="protein sequence ID" value="GAA2731973.1"/>
    <property type="molecule type" value="Genomic_DNA"/>
</dbReference>
<organism evidence="3 4">
    <name type="scientific">Pedococcus aerophilus</name>
    <dbReference type="NCBI Taxonomy" id="436356"/>
    <lineage>
        <taxon>Bacteria</taxon>
        <taxon>Bacillati</taxon>
        <taxon>Actinomycetota</taxon>
        <taxon>Actinomycetes</taxon>
        <taxon>Micrococcales</taxon>
        <taxon>Intrasporangiaceae</taxon>
        <taxon>Pedococcus</taxon>
    </lineage>
</organism>
<dbReference type="Proteomes" id="UP001501326">
    <property type="component" value="Unassembled WGS sequence"/>
</dbReference>
<evidence type="ECO:0000259" key="2">
    <source>
        <dbReference type="PROSITE" id="PS01148"/>
    </source>
</evidence>
<dbReference type="PANTHER" id="PTHR33279:SF6">
    <property type="entry name" value="SULFUR CARRIER PROTEIN YEDF-RELATED"/>
    <property type="match status" value="1"/>
</dbReference>
<protein>
    <recommendedName>
        <fullName evidence="2">UPF0033 domain-containing protein</fullName>
    </recommendedName>
</protein>
<proteinExistence type="inferred from homology"/>
<dbReference type="InterPro" id="IPR001455">
    <property type="entry name" value="TusA-like"/>
</dbReference>
<evidence type="ECO:0000313" key="3">
    <source>
        <dbReference type="EMBL" id="GAA2731973.1"/>
    </source>
</evidence>
<evidence type="ECO:0000313" key="4">
    <source>
        <dbReference type="Proteomes" id="UP001501326"/>
    </source>
</evidence>
<sequence>MSSGEDVDPTRGGGHAGPEVVVVDARGLRCPLPVIRLAQQVRDLAPGTLVEVWATDPAAAADVPAWCRMRGQELVSAEEREVGEGGAHAAYLVRVVAPR</sequence>